<organism evidence="2 3">
    <name type="scientific">Periconia digitata</name>
    <dbReference type="NCBI Taxonomy" id="1303443"/>
    <lineage>
        <taxon>Eukaryota</taxon>
        <taxon>Fungi</taxon>
        <taxon>Dikarya</taxon>
        <taxon>Ascomycota</taxon>
        <taxon>Pezizomycotina</taxon>
        <taxon>Dothideomycetes</taxon>
        <taxon>Pleosporomycetidae</taxon>
        <taxon>Pleosporales</taxon>
        <taxon>Massarineae</taxon>
        <taxon>Periconiaceae</taxon>
        <taxon>Periconia</taxon>
    </lineage>
</organism>
<comment type="caution">
    <text evidence="2">The sequence shown here is derived from an EMBL/GenBank/DDBJ whole genome shotgun (WGS) entry which is preliminary data.</text>
</comment>
<protein>
    <submittedName>
        <fullName evidence="2">Uncharacterized protein</fullName>
    </submittedName>
</protein>
<evidence type="ECO:0000313" key="2">
    <source>
        <dbReference type="EMBL" id="CAI6338189.1"/>
    </source>
</evidence>
<feature type="compositionally biased region" description="Basic residues" evidence="1">
    <location>
        <begin position="94"/>
        <end position="105"/>
    </location>
</feature>
<feature type="compositionally biased region" description="Low complexity" evidence="1">
    <location>
        <begin position="53"/>
        <end position="66"/>
    </location>
</feature>
<evidence type="ECO:0000313" key="3">
    <source>
        <dbReference type="Proteomes" id="UP001152607"/>
    </source>
</evidence>
<sequence length="377" mass="42298">MCSFHFVHYLRILHTATSPTTITIAFPRSLIMESKRTSRASRGMTRGKRVTIASSPPAKSVSASAVFKRPTNAQRVRKRDERAQSPKISSSPSKKSRSASRKKQAPHPLAEAFEDATSEYRDTLLSMGIAALDKYHASLVAALHEVNLEQLSSPTAQDPNASPIRLTLAAKYERSQHKLLNRVGEYHIRRRITNETGETEAVDVSIEEMLAGFQDRYLAEVERLSALQTKWETVVGEIWKTGVNYFGEDVMQELFVDGDLSNASSPAPDDQMPGNHLDDADSLFVPERSPQAKTASKKRVTFQEPPIELPEFLTSASRFKGLPRPTELPHTEIKALEQVVGELGKEHVAEMKGIDKEYQRFWEKKLGNMRRVVVDDE</sequence>
<accession>A0A9W4UMT2</accession>
<proteinExistence type="predicted"/>
<keyword evidence="3" id="KW-1185">Reference proteome</keyword>
<dbReference type="EMBL" id="CAOQHR010000008">
    <property type="protein sequence ID" value="CAI6338189.1"/>
    <property type="molecule type" value="Genomic_DNA"/>
</dbReference>
<dbReference type="AlphaFoldDB" id="A0A9W4UMT2"/>
<evidence type="ECO:0000256" key="1">
    <source>
        <dbReference type="SAM" id="MobiDB-lite"/>
    </source>
</evidence>
<reference evidence="2" key="1">
    <citation type="submission" date="2023-01" db="EMBL/GenBank/DDBJ databases">
        <authorList>
            <person name="Van Ghelder C."/>
            <person name="Rancurel C."/>
        </authorList>
    </citation>
    <scope>NUCLEOTIDE SEQUENCE</scope>
    <source>
        <strain evidence="2">CNCM I-4278</strain>
    </source>
</reference>
<gene>
    <name evidence="2" type="ORF">PDIGIT_LOCUS11316</name>
</gene>
<feature type="region of interest" description="Disordered" evidence="1">
    <location>
        <begin position="36"/>
        <end position="114"/>
    </location>
</feature>
<name>A0A9W4UMT2_9PLEO</name>
<dbReference type="Proteomes" id="UP001152607">
    <property type="component" value="Unassembled WGS sequence"/>
</dbReference>
<dbReference type="OrthoDB" id="3777651at2759"/>